<dbReference type="SUPFAM" id="SSF50998">
    <property type="entry name" value="Quinoprotein alcohol dehydrogenase-like"/>
    <property type="match status" value="1"/>
</dbReference>
<dbReference type="PANTHER" id="PTHR42754">
    <property type="entry name" value="ENDOGLUCANASE"/>
    <property type="match status" value="1"/>
</dbReference>
<gene>
    <name evidence="2" type="ORF">AMJ83_05805</name>
</gene>
<dbReference type="Pfam" id="PF01965">
    <property type="entry name" value="DJ-1_PfpI"/>
    <property type="match status" value="1"/>
</dbReference>
<proteinExistence type="predicted"/>
<evidence type="ECO:0000313" key="2">
    <source>
        <dbReference type="EMBL" id="KPK63713.1"/>
    </source>
</evidence>
<reference evidence="2 3" key="1">
    <citation type="journal article" date="2015" name="Microbiome">
        <title>Genomic resolution of linkages in carbon, nitrogen, and sulfur cycling among widespread estuary sediment bacteria.</title>
        <authorList>
            <person name="Baker B.J."/>
            <person name="Lazar C.S."/>
            <person name="Teske A.P."/>
            <person name="Dick G.J."/>
        </authorList>
    </citation>
    <scope>NUCLEOTIDE SEQUENCE [LARGE SCALE GENOMIC DNA]</scope>
    <source>
        <strain evidence="2">SM23_42</strain>
    </source>
</reference>
<dbReference type="InterPro" id="IPR029062">
    <property type="entry name" value="Class_I_gatase-like"/>
</dbReference>
<dbReference type="AlphaFoldDB" id="A0A0S8FTX8"/>
<dbReference type="Gene3D" id="3.40.50.880">
    <property type="match status" value="1"/>
</dbReference>
<dbReference type="InterPro" id="IPR011047">
    <property type="entry name" value="Quinoprotein_ADH-like_sf"/>
</dbReference>
<dbReference type="InterPro" id="IPR002818">
    <property type="entry name" value="DJ-1/PfpI"/>
</dbReference>
<feature type="domain" description="DJ-1/PfpI" evidence="1">
    <location>
        <begin position="77"/>
        <end position="203"/>
    </location>
</feature>
<dbReference type="PANTHER" id="PTHR42754:SF1">
    <property type="entry name" value="LIPOPROTEIN"/>
    <property type="match status" value="1"/>
</dbReference>
<protein>
    <recommendedName>
        <fullName evidence="1">DJ-1/PfpI domain-containing protein</fullName>
    </recommendedName>
</protein>
<name>A0A0S8FTX8_UNCW3</name>
<comment type="caution">
    <text evidence="2">The sequence shown here is derived from an EMBL/GenBank/DDBJ whole genome shotgun (WGS) entry which is preliminary data.</text>
</comment>
<organism evidence="2 3">
    <name type="scientific">candidate division WOR_3 bacterium SM23_42</name>
    <dbReference type="NCBI Taxonomy" id="1703779"/>
    <lineage>
        <taxon>Bacteria</taxon>
        <taxon>Bacteria division WOR-3</taxon>
    </lineage>
</organism>
<accession>A0A0S8FTX8</accession>
<sequence>MKEMFRVWVIIIMALVCVVFSGCDLGSGKQGVNALLLVPRNAGANYYLMRDVLEEYGWNVIHTGVLDTITPCPWFATHGVVYPFVPDVRLEDITDIRDYDCLIITPAAGNAAPIENSHADILESSQALSLIKRADYYGLAVFSMCAGVRVLAAADVVRERFIVGAPRFREEYVAAGANYVGRPRNDNPPTIDRNIITSARGQTYNYANVMAIATVIEGNQGRGGKKSPSKDIVSMSSIDYSHEDVVWAKSYGGSGADGGRAFCETPTGGHLIVGYTFAPGAVDADMLVLKVDANGDMVWSRSFGGVGTEYGNACLALDDGYLLLGYTTSYGEGSKDVYLVRIDEDGNDIWSKTYGGKSWDVGTAMCRADNDNYYICGFSHSFGVGEEDIYLIKIDQEGNEIWSERFGGFRIDMANSIHSTPDGGCLVGATCGSYSPNTDFCLVKIDASGMQEWRKTYSATGTHGHGFDWCKSSSATNDGGTVMTGYSDCNDMMDVVVVKTDDEGNEQWLRTFGNHPFYDYGNAVCQSYDGYIVAGITKSMTKPTDTSRKIYNNDIYLVRLDTKGNIRGKQTIGGIGSDWANTVMATQGGNVLVCGHAENGAMASLDVCLLKIRMSDEGR</sequence>
<evidence type="ECO:0000259" key="1">
    <source>
        <dbReference type="Pfam" id="PF01965"/>
    </source>
</evidence>
<dbReference type="STRING" id="1703779.AMJ83_05805"/>
<dbReference type="Proteomes" id="UP000051373">
    <property type="component" value="Unassembled WGS sequence"/>
</dbReference>
<dbReference type="SUPFAM" id="SSF52317">
    <property type="entry name" value="Class I glutamine amidotransferase-like"/>
    <property type="match status" value="1"/>
</dbReference>
<dbReference type="PROSITE" id="PS51257">
    <property type="entry name" value="PROKAR_LIPOPROTEIN"/>
    <property type="match status" value="1"/>
</dbReference>
<dbReference type="EMBL" id="LJUJ01000009">
    <property type="protein sequence ID" value="KPK63713.1"/>
    <property type="molecule type" value="Genomic_DNA"/>
</dbReference>
<evidence type="ECO:0000313" key="3">
    <source>
        <dbReference type="Proteomes" id="UP000051373"/>
    </source>
</evidence>